<protein>
    <submittedName>
        <fullName evidence="2">Uncharacterized protein</fullName>
    </submittedName>
</protein>
<proteinExistence type="predicted"/>
<dbReference type="AlphaFoldDB" id="A0A2B7Z6D4"/>
<keyword evidence="3" id="KW-1185">Reference proteome</keyword>
<feature type="compositionally biased region" description="Polar residues" evidence="1">
    <location>
        <begin position="1"/>
        <end position="10"/>
    </location>
</feature>
<evidence type="ECO:0000313" key="2">
    <source>
        <dbReference type="EMBL" id="PGH28708.1"/>
    </source>
</evidence>
<feature type="region of interest" description="Disordered" evidence="1">
    <location>
        <begin position="1"/>
        <end position="23"/>
    </location>
</feature>
<sequence length="250" mass="27102">MSNSTSNESIHNGYGLRSKGPNIPPKLTAQQLFITTRRAIIEATDSKELVYENIDSTTGFDVDGDIAHSNHADSYLRHTPGMDCQLDSGYAGVGVVAFQNFQGPYAFSSKEPDLAILPDAQPLPTIVVESCWSESYPRLQQDMQLWLEGGAPTVQLVLLLEWSKSSATQVKGRIEVHGRNSAGTISLLQAENIFPISSESPQPTIAVTRGQLFGSAVFAGRDAFDSYPLSIANLRQLAAPLIQNMGYTLA</sequence>
<gene>
    <name evidence="2" type="ORF">GX50_08554</name>
</gene>
<dbReference type="Proteomes" id="UP000226031">
    <property type="component" value="Unassembled WGS sequence"/>
</dbReference>
<organism evidence="2 3">
    <name type="scientific">[Emmonsia] crescens</name>
    <dbReference type="NCBI Taxonomy" id="73230"/>
    <lineage>
        <taxon>Eukaryota</taxon>
        <taxon>Fungi</taxon>
        <taxon>Dikarya</taxon>
        <taxon>Ascomycota</taxon>
        <taxon>Pezizomycotina</taxon>
        <taxon>Eurotiomycetes</taxon>
        <taxon>Eurotiomycetidae</taxon>
        <taxon>Onygenales</taxon>
        <taxon>Ajellomycetaceae</taxon>
        <taxon>Emergomyces</taxon>
    </lineage>
</organism>
<evidence type="ECO:0000256" key="1">
    <source>
        <dbReference type="SAM" id="MobiDB-lite"/>
    </source>
</evidence>
<reference evidence="2 3" key="1">
    <citation type="submission" date="2017-10" db="EMBL/GenBank/DDBJ databases">
        <title>Comparative genomics in systemic dimorphic fungi from Ajellomycetaceae.</title>
        <authorList>
            <person name="Munoz J.F."/>
            <person name="Mcewen J.G."/>
            <person name="Clay O.K."/>
            <person name="Cuomo C.A."/>
        </authorList>
    </citation>
    <scope>NUCLEOTIDE SEQUENCE [LARGE SCALE GENOMIC DNA]</scope>
    <source>
        <strain evidence="2 3">UAMH4076</strain>
    </source>
</reference>
<dbReference type="VEuPathDB" id="FungiDB:EMCG_05231"/>
<comment type="caution">
    <text evidence="2">The sequence shown here is derived from an EMBL/GenBank/DDBJ whole genome shotgun (WGS) entry which is preliminary data.</text>
</comment>
<name>A0A2B7Z6D4_9EURO</name>
<dbReference type="EMBL" id="PDND01000333">
    <property type="protein sequence ID" value="PGH28708.1"/>
    <property type="molecule type" value="Genomic_DNA"/>
</dbReference>
<accession>A0A2B7Z6D4</accession>
<evidence type="ECO:0000313" key="3">
    <source>
        <dbReference type="Proteomes" id="UP000226031"/>
    </source>
</evidence>